<dbReference type="InterPro" id="IPR018763">
    <property type="entry name" value="DUF2334"/>
</dbReference>
<dbReference type="GO" id="GO:0005975">
    <property type="term" value="P:carbohydrate metabolic process"/>
    <property type="evidence" value="ECO:0007669"/>
    <property type="project" value="InterPro"/>
</dbReference>
<reference evidence="1" key="1">
    <citation type="submission" date="2021-05" db="EMBL/GenBank/DDBJ databases">
        <title>Genome of Sphingobium sp. strain.</title>
        <authorList>
            <person name="Fan R."/>
        </authorList>
    </citation>
    <scope>NUCLEOTIDE SEQUENCE</scope>
    <source>
        <strain evidence="1">H33</strain>
    </source>
</reference>
<organism evidence="1 2">
    <name type="scientific">Sphingobium nicotianae</name>
    <dbReference type="NCBI Taxonomy" id="2782607"/>
    <lineage>
        <taxon>Bacteria</taxon>
        <taxon>Pseudomonadati</taxon>
        <taxon>Pseudomonadota</taxon>
        <taxon>Alphaproteobacteria</taxon>
        <taxon>Sphingomonadales</taxon>
        <taxon>Sphingomonadaceae</taxon>
        <taxon>Sphingobium</taxon>
    </lineage>
</organism>
<dbReference type="RefSeq" id="WP_214624321.1">
    <property type="nucleotide sequence ID" value="NZ_JAHGAW010000009.1"/>
</dbReference>
<comment type="caution">
    <text evidence="1">The sequence shown here is derived from an EMBL/GenBank/DDBJ whole genome shotgun (WGS) entry which is preliminary data.</text>
</comment>
<evidence type="ECO:0000313" key="1">
    <source>
        <dbReference type="EMBL" id="MBT2188063.1"/>
    </source>
</evidence>
<dbReference type="Gene3D" id="3.20.20.370">
    <property type="entry name" value="Glycoside hydrolase/deacetylase"/>
    <property type="match status" value="1"/>
</dbReference>
<keyword evidence="2" id="KW-1185">Reference proteome</keyword>
<proteinExistence type="predicted"/>
<dbReference type="InterPro" id="IPR011330">
    <property type="entry name" value="Glyco_hydro/deAcase_b/a-brl"/>
</dbReference>
<name>A0A9X1DDK5_9SPHN</name>
<dbReference type="EMBL" id="JAHGAW010000009">
    <property type="protein sequence ID" value="MBT2188063.1"/>
    <property type="molecule type" value="Genomic_DNA"/>
</dbReference>
<sequence length="247" mass="27241">MSPERLLLTSIHDVGPRSETQVDRLRDHLAAHVPVEKIAMLVVPDHWGEAPLKAGTPFAARLRDWADAGAEMFVHGWYHRDTSAHESFAARMKAKHMTASEGEFLGLDEETAYQRMTQGRALIEDIIGRPVAGFIAPAWLYGPGAHAAMARAGFAMAEDHWRVWQPGAVERPLASGPVITWASRSKPRIASSLFAAWALPTVLRWKKVARVAVHPGDTGVPALLESIGATLRRMTRSHRPGRYAELL</sequence>
<dbReference type="SUPFAM" id="SSF88713">
    <property type="entry name" value="Glycoside hydrolase/deacetylase"/>
    <property type="match status" value="1"/>
</dbReference>
<accession>A0A9X1DDK5</accession>
<protein>
    <submittedName>
        <fullName evidence="1">DUF2334 domain-containing protein</fullName>
    </submittedName>
</protein>
<dbReference type="Proteomes" id="UP001138757">
    <property type="component" value="Unassembled WGS sequence"/>
</dbReference>
<evidence type="ECO:0000313" key="2">
    <source>
        <dbReference type="Proteomes" id="UP001138757"/>
    </source>
</evidence>
<dbReference type="Pfam" id="PF10096">
    <property type="entry name" value="DUF2334"/>
    <property type="match status" value="1"/>
</dbReference>
<dbReference type="AlphaFoldDB" id="A0A9X1DDK5"/>
<gene>
    <name evidence="1" type="ORF">KK488_14000</name>
</gene>